<evidence type="ECO:0000313" key="1">
    <source>
        <dbReference type="EMBL" id="ALK43865.1"/>
    </source>
</evidence>
<dbReference type="PROSITE" id="PS51257">
    <property type="entry name" value="PROKAR_LIPOPROTEIN"/>
    <property type="match status" value="1"/>
</dbReference>
<accession>A0A0P0LDN0</accession>
<proteinExistence type="predicted"/>
<protein>
    <submittedName>
        <fullName evidence="1">Uncharacterized protein</fullName>
    </submittedName>
</protein>
<keyword evidence="1" id="KW-0614">Plasmid</keyword>
<sequence>MQKNRLNSTGGLTAACRGFSGLSFTVDGKQQGYAREQIRHDLRFFAVTATVQPAPTPDDQPVSEQVAQDFGLVPAVF</sequence>
<dbReference type="EMBL" id="KP726894">
    <property type="protein sequence ID" value="ALK43865.1"/>
    <property type="molecule type" value="Genomic_DNA"/>
</dbReference>
<geneLocation type="plasmid" evidence="1">
    <name>pKPC-ECN49</name>
</geneLocation>
<organism evidence="1">
    <name type="scientific">Enterobacter cloacae</name>
    <dbReference type="NCBI Taxonomy" id="550"/>
    <lineage>
        <taxon>Bacteria</taxon>
        <taxon>Pseudomonadati</taxon>
        <taxon>Pseudomonadota</taxon>
        <taxon>Gammaproteobacteria</taxon>
        <taxon>Enterobacterales</taxon>
        <taxon>Enterobacteriaceae</taxon>
        <taxon>Enterobacter</taxon>
        <taxon>Enterobacter cloacae complex</taxon>
    </lineage>
</organism>
<name>A0A0P0LDN0_ENTCL</name>
<reference evidence="1" key="1">
    <citation type="submission" date="2015-01" db="EMBL/GenBank/DDBJ databases">
        <authorList>
            <person name="Zhao X.J."/>
            <person name="Ma P."/>
        </authorList>
    </citation>
    <scope>NUCLEOTIDE SEQUENCE</scope>
    <source>
        <strain evidence="1">ECN49</strain>
        <plasmid evidence="1">pKPC-ECN49</plasmid>
    </source>
</reference>
<dbReference type="AlphaFoldDB" id="A0A0P0LDN0"/>